<gene>
    <name evidence="3" type="ORF">GCM10011578_063620</name>
</gene>
<evidence type="ECO:0000259" key="2">
    <source>
        <dbReference type="Pfam" id="PF19266"/>
    </source>
</evidence>
<keyword evidence="4" id="KW-1185">Reference proteome</keyword>
<dbReference type="RefSeq" id="WP_189266296.1">
    <property type="nucleotide sequence ID" value="NZ_BMML01000016.1"/>
</dbReference>
<feature type="domain" description="Contractile injection system tube protein N-terminal" evidence="2">
    <location>
        <begin position="33"/>
        <end position="179"/>
    </location>
</feature>
<dbReference type="EMBL" id="BMML01000016">
    <property type="protein sequence ID" value="GGN27944.1"/>
    <property type="molecule type" value="Genomic_DNA"/>
</dbReference>
<evidence type="ECO:0000313" key="3">
    <source>
        <dbReference type="EMBL" id="GGN27944.1"/>
    </source>
</evidence>
<reference evidence="3" key="2">
    <citation type="submission" date="2020-09" db="EMBL/GenBank/DDBJ databases">
        <authorList>
            <person name="Sun Q."/>
            <person name="Zhou Y."/>
        </authorList>
    </citation>
    <scope>NUCLEOTIDE SEQUENCE</scope>
    <source>
        <strain evidence="3">CGMCC 4.7110</strain>
    </source>
</reference>
<evidence type="ECO:0000256" key="1">
    <source>
        <dbReference type="SAM" id="MobiDB-lite"/>
    </source>
</evidence>
<proteinExistence type="predicted"/>
<dbReference type="InterPro" id="IPR045361">
    <property type="entry name" value="CIS_tube_prot_N"/>
</dbReference>
<accession>A0A917XIW8</accession>
<organism evidence="3 4">
    <name type="scientific">Streptomyces fuscichromogenes</name>
    <dbReference type="NCBI Taxonomy" id="1324013"/>
    <lineage>
        <taxon>Bacteria</taxon>
        <taxon>Bacillati</taxon>
        <taxon>Actinomycetota</taxon>
        <taxon>Actinomycetes</taxon>
        <taxon>Kitasatosporales</taxon>
        <taxon>Streptomycetaceae</taxon>
        <taxon>Streptomyces</taxon>
    </lineage>
</organism>
<protein>
    <recommendedName>
        <fullName evidence="2">Contractile injection system tube protein N-terminal domain-containing protein</fullName>
    </recommendedName>
</protein>
<comment type="caution">
    <text evidence="3">The sequence shown here is derived from an EMBL/GenBank/DDBJ whole genome shotgun (WGS) entry which is preliminary data.</text>
</comment>
<dbReference type="AlphaFoldDB" id="A0A917XIW8"/>
<feature type="region of interest" description="Disordered" evidence="1">
    <location>
        <begin position="48"/>
        <end position="73"/>
    </location>
</feature>
<name>A0A917XIW8_9ACTN</name>
<evidence type="ECO:0000313" key="4">
    <source>
        <dbReference type="Proteomes" id="UP000653411"/>
    </source>
</evidence>
<dbReference type="Pfam" id="PF19266">
    <property type="entry name" value="CIS_tube"/>
    <property type="match status" value="1"/>
</dbReference>
<reference evidence="3" key="1">
    <citation type="journal article" date="2014" name="Int. J. Syst. Evol. Microbiol.">
        <title>Complete genome sequence of Corynebacterium casei LMG S-19264T (=DSM 44701T), isolated from a smear-ripened cheese.</title>
        <authorList>
            <consortium name="US DOE Joint Genome Institute (JGI-PGF)"/>
            <person name="Walter F."/>
            <person name="Albersmeier A."/>
            <person name="Kalinowski J."/>
            <person name="Ruckert C."/>
        </authorList>
    </citation>
    <scope>NUCLEOTIDE SEQUENCE</scope>
    <source>
        <strain evidence="3">CGMCC 4.7110</strain>
    </source>
</reference>
<dbReference type="Proteomes" id="UP000653411">
    <property type="component" value="Unassembled WGS sequence"/>
</dbReference>
<sequence>MVTPETLQQGRAALTPVRVAKLGPARSTDADYIKFDFNPATITISHTAQEPMSAGSAGKGQKGAGNSAPKAPTPRVVLAAQNVEEQDRARGTTSIALRALTFNGRYTNVAAACRRLLDWSHYVTVTDKNATSWVELPRLRFVWGTQIYLVYLKQVTVTYTRFSQSGAPVRAVVDLTLHSIPSAPGPTNPSSGGLAGRRTHLLAGAESLPELATRCYGGPGRWREIAAANGFDDPLRVRPGTHVYLPGAQEGGR</sequence>